<feature type="domain" description="HTH luxR-type" evidence="6">
    <location>
        <begin position="162"/>
        <end position="227"/>
    </location>
</feature>
<proteinExistence type="predicted"/>
<dbReference type="SMART" id="SM00421">
    <property type="entry name" value="HTH_LUXR"/>
    <property type="match status" value="1"/>
</dbReference>
<dbReference type="InterPro" id="IPR058245">
    <property type="entry name" value="NreC/VraR/RcsB-like_REC"/>
</dbReference>
<sequence>MDGLRIALVDDHELFRLGIRTTLGQSEDIKLHVLYEAGSGTLFFDLLEKETPPDIVLLDIMLPDISGVEIARRLKNDYPSVKIIILSSEVSEELITELLDIGVDGYMSKLGSQDDLLRAIRMVYQGNPYYGHSVSKMMYDIYLQQRYMQEKPKTRFFQKKEKERPSGRLSEKEIMILSLLGDGLSVKEMADKMNVSPRTIDTHKSAILNKLGFKHTIDLIKYAIREGIVKL</sequence>
<evidence type="ECO:0000256" key="3">
    <source>
        <dbReference type="ARBA" id="ARBA00023125"/>
    </source>
</evidence>
<dbReference type="CDD" id="cd17535">
    <property type="entry name" value="REC_NarL-like"/>
    <property type="match status" value="1"/>
</dbReference>
<evidence type="ECO:0000256" key="1">
    <source>
        <dbReference type="ARBA" id="ARBA00022553"/>
    </source>
</evidence>
<dbReference type="PRINTS" id="PR00038">
    <property type="entry name" value="HTHLUXR"/>
</dbReference>
<accession>A0A3P1XWC2</accession>
<feature type="domain" description="Response regulatory" evidence="7">
    <location>
        <begin position="5"/>
        <end position="124"/>
    </location>
</feature>
<evidence type="ECO:0000259" key="6">
    <source>
        <dbReference type="PROSITE" id="PS50043"/>
    </source>
</evidence>
<dbReference type="GO" id="GO:0000160">
    <property type="term" value="P:phosphorelay signal transduction system"/>
    <property type="evidence" value="ECO:0007669"/>
    <property type="project" value="InterPro"/>
</dbReference>
<evidence type="ECO:0000256" key="5">
    <source>
        <dbReference type="PROSITE-ProRule" id="PRU00169"/>
    </source>
</evidence>
<dbReference type="Pfam" id="PF00072">
    <property type="entry name" value="Response_reg"/>
    <property type="match status" value="1"/>
</dbReference>
<dbReference type="PROSITE" id="PS50110">
    <property type="entry name" value="RESPONSE_REGULATORY"/>
    <property type="match status" value="1"/>
</dbReference>
<dbReference type="AlphaFoldDB" id="A0A3P1XWC2"/>
<dbReference type="InterPro" id="IPR011006">
    <property type="entry name" value="CheY-like_superfamily"/>
</dbReference>
<dbReference type="PROSITE" id="PS50043">
    <property type="entry name" value="HTH_LUXR_2"/>
    <property type="match status" value="1"/>
</dbReference>
<keyword evidence="4" id="KW-0804">Transcription</keyword>
<reference evidence="8 9" key="1">
    <citation type="submission" date="2018-11" db="EMBL/GenBank/DDBJ databases">
        <title>Genomes From Bacteria Associated with the Canine Oral Cavity: a Test Case for Automated Genome-Based Taxonomic Assignment.</title>
        <authorList>
            <person name="Coil D.A."/>
            <person name="Jospin G."/>
            <person name="Darling A.E."/>
            <person name="Wallis C."/>
            <person name="Davis I.J."/>
            <person name="Harris S."/>
            <person name="Eisen J.A."/>
            <person name="Holcombe L.J."/>
            <person name="O'Flynn C."/>
        </authorList>
    </citation>
    <scope>NUCLEOTIDE SEQUENCE [LARGE SCALE GENOMIC DNA]</scope>
    <source>
        <strain evidence="8 9">OH2617_COT-023</strain>
    </source>
</reference>
<comment type="caution">
    <text evidence="8">The sequence shown here is derived from an EMBL/GenBank/DDBJ whole genome shotgun (WGS) entry which is preliminary data.</text>
</comment>
<evidence type="ECO:0000256" key="4">
    <source>
        <dbReference type="ARBA" id="ARBA00023163"/>
    </source>
</evidence>
<keyword evidence="1 5" id="KW-0597">Phosphoprotein</keyword>
<dbReference type="CDD" id="cd06170">
    <property type="entry name" value="LuxR_C_like"/>
    <property type="match status" value="1"/>
</dbReference>
<evidence type="ECO:0000313" key="8">
    <source>
        <dbReference type="EMBL" id="RRD62989.1"/>
    </source>
</evidence>
<dbReference type="PANTHER" id="PTHR43214:SF41">
    <property type="entry name" value="NITRATE_NITRITE RESPONSE REGULATOR PROTEIN NARP"/>
    <property type="match status" value="1"/>
</dbReference>
<dbReference type="PANTHER" id="PTHR43214">
    <property type="entry name" value="TWO-COMPONENT RESPONSE REGULATOR"/>
    <property type="match status" value="1"/>
</dbReference>
<dbReference type="Pfam" id="PF00196">
    <property type="entry name" value="GerE"/>
    <property type="match status" value="1"/>
</dbReference>
<keyword evidence="3 8" id="KW-0238">DNA-binding</keyword>
<evidence type="ECO:0000259" key="7">
    <source>
        <dbReference type="PROSITE" id="PS50110"/>
    </source>
</evidence>
<dbReference type="GO" id="GO:0006355">
    <property type="term" value="P:regulation of DNA-templated transcription"/>
    <property type="evidence" value="ECO:0007669"/>
    <property type="project" value="InterPro"/>
</dbReference>
<dbReference type="SUPFAM" id="SSF46894">
    <property type="entry name" value="C-terminal effector domain of the bipartite response regulators"/>
    <property type="match status" value="1"/>
</dbReference>
<name>A0A3P1XWC2_TANFO</name>
<dbReference type="InterPro" id="IPR000792">
    <property type="entry name" value="Tscrpt_reg_LuxR_C"/>
</dbReference>
<dbReference type="GO" id="GO:0003677">
    <property type="term" value="F:DNA binding"/>
    <property type="evidence" value="ECO:0007669"/>
    <property type="project" value="UniProtKB-KW"/>
</dbReference>
<dbReference type="OrthoDB" id="9797341at2"/>
<dbReference type="InterPro" id="IPR039420">
    <property type="entry name" value="WalR-like"/>
</dbReference>
<dbReference type="Gene3D" id="3.40.50.2300">
    <property type="match status" value="1"/>
</dbReference>
<evidence type="ECO:0000313" key="9">
    <source>
        <dbReference type="Proteomes" id="UP000278609"/>
    </source>
</evidence>
<dbReference type="SMART" id="SM00448">
    <property type="entry name" value="REC"/>
    <property type="match status" value="1"/>
</dbReference>
<organism evidence="8 9">
    <name type="scientific">Tannerella forsythia</name>
    <name type="common">Bacteroides forsythus</name>
    <dbReference type="NCBI Taxonomy" id="28112"/>
    <lineage>
        <taxon>Bacteria</taxon>
        <taxon>Pseudomonadati</taxon>
        <taxon>Bacteroidota</taxon>
        <taxon>Bacteroidia</taxon>
        <taxon>Bacteroidales</taxon>
        <taxon>Tannerellaceae</taxon>
        <taxon>Tannerella</taxon>
    </lineage>
</organism>
<keyword evidence="2" id="KW-0805">Transcription regulation</keyword>
<dbReference type="InterPro" id="IPR016032">
    <property type="entry name" value="Sig_transdc_resp-reg_C-effctor"/>
</dbReference>
<dbReference type="SUPFAM" id="SSF52172">
    <property type="entry name" value="CheY-like"/>
    <property type="match status" value="1"/>
</dbReference>
<gene>
    <name evidence="8" type="ORF">EII40_01230</name>
</gene>
<protein>
    <submittedName>
        <fullName evidence="8">DNA-binding response regulator</fullName>
    </submittedName>
</protein>
<dbReference type="InterPro" id="IPR001789">
    <property type="entry name" value="Sig_transdc_resp-reg_receiver"/>
</dbReference>
<feature type="modified residue" description="4-aspartylphosphate" evidence="5">
    <location>
        <position position="59"/>
    </location>
</feature>
<dbReference type="Proteomes" id="UP000278609">
    <property type="component" value="Unassembled WGS sequence"/>
</dbReference>
<dbReference type="RefSeq" id="WP_124750455.1">
    <property type="nucleotide sequence ID" value="NZ_RQYS01000003.1"/>
</dbReference>
<evidence type="ECO:0000256" key="2">
    <source>
        <dbReference type="ARBA" id="ARBA00023015"/>
    </source>
</evidence>
<dbReference type="EMBL" id="RQYS01000003">
    <property type="protein sequence ID" value="RRD62989.1"/>
    <property type="molecule type" value="Genomic_DNA"/>
</dbReference>